<comment type="caution">
    <text evidence="1">The sequence shown here is derived from an EMBL/GenBank/DDBJ whole genome shotgun (WGS) entry which is preliminary data.</text>
</comment>
<protein>
    <submittedName>
        <fullName evidence="1">Cystathionine beta-synthase-like protein</fullName>
    </submittedName>
</protein>
<dbReference type="EMBL" id="BRZM01000038">
    <property type="protein sequence ID" value="GLD59897.1"/>
    <property type="molecule type" value="Genomic_DNA"/>
</dbReference>
<keyword evidence="2" id="KW-1185">Reference proteome</keyword>
<proteinExistence type="predicted"/>
<gene>
    <name evidence="1" type="ORF">AKAME5_001185300</name>
</gene>
<name>A0AAD3R8R7_LATJO</name>
<reference evidence="1" key="1">
    <citation type="submission" date="2022-08" db="EMBL/GenBank/DDBJ databases">
        <title>Genome sequencing of akame (Lates japonicus).</title>
        <authorList>
            <person name="Hashiguchi Y."/>
            <person name="Takahashi H."/>
        </authorList>
    </citation>
    <scope>NUCLEOTIDE SEQUENCE</scope>
    <source>
        <strain evidence="1">Kochi</strain>
    </source>
</reference>
<sequence>VHLTDSLGKLSHILKTDNFAPVVHDHIHYEADGSTRQRQVVFGVVTAIDLLNYITTHERLDQSSSECSLSDDVSL</sequence>
<dbReference type="Proteomes" id="UP001279410">
    <property type="component" value="Unassembled WGS sequence"/>
</dbReference>
<organism evidence="1 2">
    <name type="scientific">Lates japonicus</name>
    <name type="common">Japanese lates</name>
    <dbReference type="NCBI Taxonomy" id="270547"/>
    <lineage>
        <taxon>Eukaryota</taxon>
        <taxon>Metazoa</taxon>
        <taxon>Chordata</taxon>
        <taxon>Craniata</taxon>
        <taxon>Vertebrata</taxon>
        <taxon>Euteleostomi</taxon>
        <taxon>Actinopterygii</taxon>
        <taxon>Neopterygii</taxon>
        <taxon>Teleostei</taxon>
        <taxon>Neoteleostei</taxon>
        <taxon>Acanthomorphata</taxon>
        <taxon>Carangaria</taxon>
        <taxon>Carangaria incertae sedis</taxon>
        <taxon>Centropomidae</taxon>
        <taxon>Lates</taxon>
    </lineage>
</organism>
<evidence type="ECO:0000313" key="2">
    <source>
        <dbReference type="Proteomes" id="UP001279410"/>
    </source>
</evidence>
<dbReference type="InterPro" id="IPR046342">
    <property type="entry name" value="CBS_dom_sf"/>
</dbReference>
<accession>A0AAD3R8R7</accession>
<dbReference type="Gene3D" id="3.10.580.10">
    <property type="entry name" value="CBS-domain"/>
    <property type="match status" value="1"/>
</dbReference>
<feature type="non-terminal residue" evidence="1">
    <location>
        <position position="75"/>
    </location>
</feature>
<dbReference type="AlphaFoldDB" id="A0AAD3R8R7"/>
<evidence type="ECO:0000313" key="1">
    <source>
        <dbReference type="EMBL" id="GLD59897.1"/>
    </source>
</evidence>